<feature type="region of interest" description="Disordered" evidence="1">
    <location>
        <begin position="1"/>
        <end position="100"/>
    </location>
</feature>
<evidence type="ECO:0000313" key="2">
    <source>
        <dbReference type="EMBL" id="KUP96826.1"/>
    </source>
</evidence>
<organism evidence="2 3">
    <name type="scientific">Thermobifida cellulosilytica TB100</name>
    <dbReference type="NCBI Taxonomy" id="665004"/>
    <lineage>
        <taxon>Bacteria</taxon>
        <taxon>Bacillati</taxon>
        <taxon>Actinomycetota</taxon>
        <taxon>Actinomycetes</taxon>
        <taxon>Streptosporangiales</taxon>
        <taxon>Nocardiopsidaceae</taxon>
        <taxon>Thermobifida</taxon>
    </lineage>
</organism>
<gene>
    <name evidence="2" type="ORF">AC529_10145</name>
</gene>
<keyword evidence="3" id="KW-1185">Reference proteome</keyword>
<dbReference type="EMBL" id="LGEM01000071">
    <property type="protein sequence ID" value="KUP96826.1"/>
    <property type="molecule type" value="Genomic_DNA"/>
</dbReference>
<dbReference type="AlphaFoldDB" id="A0A147KHR3"/>
<dbReference type="Proteomes" id="UP000074382">
    <property type="component" value="Unassembled WGS sequence"/>
</dbReference>
<evidence type="ECO:0000313" key="3">
    <source>
        <dbReference type="Proteomes" id="UP000074382"/>
    </source>
</evidence>
<protein>
    <submittedName>
        <fullName evidence="2">Uncharacterized protein</fullName>
    </submittedName>
</protein>
<feature type="compositionally biased region" description="Basic and acidic residues" evidence="1">
    <location>
        <begin position="8"/>
        <end position="32"/>
    </location>
</feature>
<proteinExistence type="predicted"/>
<comment type="caution">
    <text evidence="2">The sequence shown here is derived from an EMBL/GenBank/DDBJ whole genome shotgun (WGS) entry which is preliminary data.</text>
</comment>
<evidence type="ECO:0000256" key="1">
    <source>
        <dbReference type="SAM" id="MobiDB-lite"/>
    </source>
</evidence>
<reference evidence="3" key="1">
    <citation type="journal article" date="2017" name="Acta Aliment.">
        <title>Plant polysaccharide degrading enzyme system of Thermpbifida cellulosilytica TB100 revealed by de novo genome project data.</title>
        <authorList>
            <person name="Toth A."/>
            <person name="Baka E."/>
            <person name="Luzics S."/>
            <person name="Bata-Vidacs I."/>
            <person name="Nagy I."/>
            <person name="Balint B."/>
            <person name="Herceg R."/>
            <person name="Olasz F."/>
            <person name="Wilk T."/>
            <person name="Nagy T."/>
            <person name="Kriszt B."/>
            <person name="Nagy I."/>
            <person name="Kukolya J."/>
        </authorList>
    </citation>
    <scope>NUCLEOTIDE SEQUENCE [LARGE SCALE GENOMIC DNA]</scope>
    <source>
        <strain evidence="3">TB100</strain>
    </source>
</reference>
<accession>A0A147KHR3</accession>
<sequence length="100" mass="10091">MVGSAVARGEEPCCGDQDRADARHVSADRRAAGDTGAVGVGSHLAGLQHRPGEGEQPADDQDGAFCGAGPSGEQDRRRDEGGEEGVEGQQHADPALASGV</sequence>
<name>A0A147KHR3_THECS</name>